<dbReference type="AlphaFoldDB" id="A0A5C6C9I6"/>
<dbReference type="EMBL" id="SJPT01000009">
    <property type="protein sequence ID" value="TWU20121.1"/>
    <property type="molecule type" value="Genomic_DNA"/>
</dbReference>
<evidence type="ECO:0000313" key="1">
    <source>
        <dbReference type="EMBL" id="TWU20121.1"/>
    </source>
</evidence>
<dbReference type="OrthoDB" id="251456at2"/>
<dbReference type="InterPro" id="IPR011518">
    <property type="entry name" value="Transposase_36"/>
</dbReference>
<evidence type="ECO:0000313" key="2">
    <source>
        <dbReference type="Proteomes" id="UP000316304"/>
    </source>
</evidence>
<organism evidence="1 2">
    <name type="scientific">Novipirellula galeiformis</name>
    <dbReference type="NCBI Taxonomy" id="2528004"/>
    <lineage>
        <taxon>Bacteria</taxon>
        <taxon>Pseudomonadati</taxon>
        <taxon>Planctomycetota</taxon>
        <taxon>Planctomycetia</taxon>
        <taxon>Pirellulales</taxon>
        <taxon>Pirellulaceae</taxon>
        <taxon>Novipirellula</taxon>
    </lineage>
</organism>
<proteinExistence type="predicted"/>
<gene>
    <name evidence="1" type="ORF">Pla52o_46350</name>
</gene>
<reference evidence="1 2" key="1">
    <citation type="submission" date="2019-02" db="EMBL/GenBank/DDBJ databases">
        <title>Deep-cultivation of Planctomycetes and their phenomic and genomic characterization uncovers novel biology.</title>
        <authorList>
            <person name="Wiegand S."/>
            <person name="Jogler M."/>
            <person name="Boedeker C."/>
            <person name="Pinto D."/>
            <person name="Vollmers J."/>
            <person name="Rivas-Marin E."/>
            <person name="Kohn T."/>
            <person name="Peeters S.H."/>
            <person name="Heuer A."/>
            <person name="Rast P."/>
            <person name="Oberbeckmann S."/>
            <person name="Bunk B."/>
            <person name="Jeske O."/>
            <person name="Meyerdierks A."/>
            <person name="Storesund J.E."/>
            <person name="Kallscheuer N."/>
            <person name="Luecker S."/>
            <person name="Lage O.M."/>
            <person name="Pohl T."/>
            <person name="Merkel B.J."/>
            <person name="Hornburger P."/>
            <person name="Mueller R.-W."/>
            <person name="Bruemmer F."/>
            <person name="Labrenz M."/>
            <person name="Spormann A.M."/>
            <person name="Op Den Camp H."/>
            <person name="Overmann J."/>
            <person name="Amann R."/>
            <person name="Jetten M.S.M."/>
            <person name="Mascher T."/>
            <person name="Medema M.H."/>
            <person name="Devos D.P."/>
            <person name="Kaster A.-K."/>
            <person name="Ovreas L."/>
            <person name="Rohde M."/>
            <person name="Galperin M.Y."/>
            <person name="Jogler C."/>
        </authorList>
    </citation>
    <scope>NUCLEOTIDE SEQUENCE [LARGE SCALE GENOMIC DNA]</scope>
    <source>
        <strain evidence="1 2">Pla52o</strain>
    </source>
</reference>
<accession>A0A5C6C9I6</accession>
<name>A0A5C6C9I6_9BACT</name>
<protein>
    <submittedName>
        <fullName evidence="1">Rhodopirellula transposase</fullName>
    </submittedName>
</protein>
<dbReference type="NCBIfam" id="NF033519">
    <property type="entry name" value="transpos_ISAzo13"/>
    <property type="match status" value="1"/>
</dbReference>
<comment type="caution">
    <text evidence="1">The sequence shown here is derived from an EMBL/GenBank/DDBJ whole genome shotgun (WGS) entry which is preliminary data.</text>
</comment>
<keyword evidence="2" id="KW-1185">Reference proteome</keyword>
<dbReference type="Proteomes" id="UP000316304">
    <property type="component" value="Unassembled WGS sequence"/>
</dbReference>
<dbReference type="Pfam" id="PF07592">
    <property type="entry name" value="DDE_Tnp_ISAZ013"/>
    <property type="match status" value="1"/>
</dbReference>
<sequence>MSVGTIWTALPLRRLAERLLGRGFKVSASTLDVILRESLRLGRRKARKQMPLGHSKDRQPQFEKLAKLRAEYIAKGWPIISIDTKKKELLGRYAHDGRAWTDGQLQAFDHDFGSYSEGKAIPYGVYDTVRNEAFVYLATGSDTGELAVDAIRRWWYRLGRQSYDGVGGMLVLADCGGSNGYRVTLFRERLTWLANRLQIPIRVAHLPPYCSKYNPIDHWLFCHLSRALRGRFCESIEWMQLLFSEVTTTTGLSVVAELARKVYQSGCKASIVFRQCEATIRDEILGKYNYVFPVSK</sequence>